<dbReference type="Pfam" id="PF18018">
    <property type="entry name" value="DNA_pol_D_N"/>
    <property type="match status" value="1"/>
</dbReference>
<comment type="similarity">
    <text evidence="1">Belongs to the DNA polymerase delta/II small subunit family.</text>
</comment>
<gene>
    <name evidence="5" type="ORF">PTTT1_LOCUS40083</name>
</gene>
<keyword evidence="2" id="KW-0235">DNA replication</keyword>
<protein>
    <recommendedName>
        <fullName evidence="6">DNA polymerase delta small subunit</fullName>
    </recommendedName>
</protein>
<accession>A0A8J9TJ40</accession>
<evidence type="ECO:0000256" key="2">
    <source>
        <dbReference type="ARBA" id="ARBA00022705"/>
    </source>
</evidence>
<dbReference type="Pfam" id="PF04042">
    <property type="entry name" value="DNA_pol_E_B"/>
    <property type="match status" value="1"/>
</dbReference>
<dbReference type="GO" id="GO:0043625">
    <property type="term" value="C:delta DNA polymerase complex"/>
    <property type="evidence" value="ECO:0007669"/>
    <property type="project" value="TreeGrafter"/>
</dbReference>
<evidence type="ECO:0000256" key="1">
    <source>
        <dbReference type="ARBA" id="ARBA00006035"/>
    </source>
</evidence>
<organism evidence="5">
    <name type="scientific">Phaeodactylum tricornutum</name>
    <name type="common">Diatom</name>
    <dbReference type="NCBI Taxonomy" id="2850"/>
    <lineage>
        <taxon>Eukaryota</taxon>
        <taxon>Sar</taxon>
        <taxon>Stramenopiles</taxon>
        <taxon>Ochrophyta</taxon>
        <taxon>Bacillariophyta</taxon>
        <taxon>Bacillariophyceae</taxon>
        <taxon>Bacillariophycidae</taxon>
        <taxon>Naviculales</taxon>
        <taxon>Phaeodactylaceae</taxon>
        <taxon>Phaeodactylum</taxon>
    </lineage>
</organism>
<dbReference type="PANTHER" id="PTHR10416">
    <property type="entry name" value="DNA POLYMERASE DELTA SUBUNIT 2"/>
    <property type="match status" value="1"/>
</dbReference>
<dbReference type="Proteomes" id="UP000836788">
    <property type="component" value="Chromosome 4"/>
</dbReference>
<proteinExistence type="inferred from homology"/>
<dbReference type="InterPro" id="IPR040663">
    <property type="entry name" value="DNA_pol_D_N"/>
</dbReference>
<reference evidence="5" key="1">
    <citation type="submission" date="2022-02" db="EMBL/GenBank/DDBJ databases">
        <authorList>
            <person name="Giguere J D."/>
        </authorList>
    </citation>
    <scope>NUCLEOTIDE SEQUENCE</scope>
    <source>
        <strain evidence="5">CCAP 1055/1</strain>
    </source>
</reference>
<dbReference type="SUPFAM" id="SSF56300">
    <property type="entry name" value="Metallo-dependent phosphatases"/>
    <property type="match status" value="1"/>
</dbReference>
<dbReference type="InterPro" id="IPR007185">
    <property type="entry name" value="DNA_pol_a/d/e_bsu"/>
</dbReference>
<evidence type="ECO:0000259" key="4">
    <source>
        <dbReference type="Pfam" id="PF18018"/>
    </source>
</evidence>
<dbReference type="EMBL" id="OU594945">
    <property type="protein sequence ID" value="CAG9288937.1"/>
    <property type="molecule type" value="Genomic_DNA"/>
</dbReference>
<name>A0A8J9TJ40_PHATR</name>
<dbReference type="PANTHER" id="PTHR10416:SF0">
    <property type="entry name" value="DNA POLYMERASE DELTA SUBUNIT 2"/>
    <property type="match status" value="1"/>
</dbReference>
<feature type="domain" description="DNA polymerase delta subunit OB-fold" evidence="4">
    <location>
        <begin position="41"/>
        <end position="176"/>
    </location>
</feature>
<feature type="domain" description="DNA polymerase alpha/delta/epsilon subunit B" evidence="3">
    <location>
        <begin position="208"/>
        <end position="413"/>
    </location>
</feature>
<evidence type="ECO:0000259" key="3">
    <source>
        <dbReference type="Pfam" id="PF04042"/>
    </source>
</evidence>
<evidence type="ECO:0000313" key="5">
    <source>
        <dbReference type="EMBL" id="CAG9288937.1"/>
    </source>
</evidence>
<dbReference type="InterPro" id="IPR029052">
    <property type="entry name" value="Metallo-depent_PP-like"/>
</dbReference>
<dbReference type="AlphaFoldDB" id="A0A8J9TJ40"/>
<dbReference type="Gene3D" id="3.60.21.50">
    <property type="match status" value="1"/>
</dbReference>
<dbReference type="GO" id="GO:0003677">
    <property type="term" value="F:DNA binding"/>
    <property type="evidence" value="ECO:0007669"/>
    <property type="project" value="InterPro"/>
</dbReference>
<dbReference type="InterPro" id="IPR024826">
    <property type="entry name" value="DNA_pol_delta/II_ssu"/>
</dbReference>
<dbReference type="GO" id="GO:0006271">
    <property type="term" value="P:DNA strand elongation involved in DNA replication"/>
    <property type="evidence" value="ECO:0007669"/>
    <property type="project" value="TreeGrafter"/>
</dbReference>
<sequence>MTVAAIPVQRASSTHLPQWQRFQPERTASEHPTGTHPYQRQYAHVYHQRLAVLGPRVWQAVLRDNQCENDNHNHSNNNDDAHTVRHVPRILELEEGVLSIAVGTIVKEYENSVTGNDINSDAVVPGAVNGAKDALVLEDESGRVVLATALVHQYPTGVVLGVQGTVGTDGVLQVERFYHPWTCAPPALPLYIDHTNNINNNNNDPTYIMLVSGLHCGSPKVSSLPRDMLLSYLQGRFGHKARHVARVIFAGGLTSTDATAVQELDGFLLALAASGVPIDVLPGEHDPTTANWPQRSLHRALLPHTTTRYGTLVARTPNPYAARHDHVVCLGTDGRNVRDLCTRVGVPVDNHDSPGAWRPVTELQALERTLAWGHVCPTGPDSVPTVPHALQDPMVIEPHLPHLYFAGNAKKFATQRVVAAHADTATAVDTDDRVAFTRLVCVPQFSETGQAVLVNLQTLDVEVVRFQDEE</sequence>
<evidence type="ECO:0008006" key="6">
    <source>
        <dbReference type="Google" id="ProtNLM"/>
    </source>
</evidence>
<dbReference type="Gene3D" id="2.40.50.430">
    <property type="match status" value="1"/>
</dbReference>